<dbReference type="SMART" id="SM00773">
    <property type="entry name" value="WGR"/>
    <property type="match status" value="1"/>
</dbReference>
<keyword evidence="3" id="KW-1185">Reference proteome</keyword>
<dbReference type="SUPFAM" id="SSF142921">
    <property type="entry name" value="WGR domain-like"/>
    <property type="match status" value="1"/>
</dbReference>
<organism evidence="2 3">
    <name type="scientific">Methylocucumis oryzae</name>
    <dbReference type="NCBI Taxonomy" id="1632867"/>
    <lineage>
        <taxon>Bacteria</taxon>
        <taxon>Pseudomonadati</taxon>
        <taxon>Pseudomonadota</taxon>
        <taxon>Gammaproteobacteria</taxon>
        <taxon>Methylococcales</taxon>
        <taxon>Methylococcaceae</taxon>
        <taxon>Methylocucumis</taxon>
    </lineage>
</organism>
<dbReference type="InterPro" id="IPR049809">
    <property type="entry name" value="YehF/YfeS-like_WGR"/>
</dbReference>
<dbReference type="Proteomes" id="UP000033684">
    <property type="component" value="Unassembled WGS sequence"/>
</dbReference>
<dbReference type="Gene3D" id="2.20.140.10">
    <property type="entry name" value="WGR domain"/>
    <property type="match status" value="1"/>
</dbReference>
<evidence type="ECO:0000313" key="3">
    <source>
        <dbReference type="Proteomes" id="UP000033684"/>
    </source>
</evidence>
<evidence type="ECO:0000313" key="2">
    <source>
        <dbReference type="EMBL" id="KJV05166.1"/>
    </source>
</evidence>
<dbReference type="InterPro" id="IPR008893">
    <property type="entry name" value="WGR_domain"/>
</dbReference>
<reference evidence="3" key="1">
    <citation type="submission" date="2015-03" db="EMBL/GenBank/DDBJ databases">
        <title>Draft genome sequence of a novel methanotroph (Sn10-6) isolated from flooded ricefield rhizosphere in India.</title>
        <authorList>
            <person name="Pandit P.S."/>
            <person name="Pore S.D."/>
            <person name="Arora P."/>
            <person name="Kapse N.G."/>
            <person name="Dhakephalkar P.K."/>
            <person name="Rahalkar M.C."/>
        </authorList>
    </citation>
    <scope>NUCLEOTIDE SEQUENCE [LARGE SCALE GENOMIC DNA]</scope>
    <source>
        <strain evidence="3">Sn10-6</strain>
    </source>
</reference>
<accession>A0A0F3IEJ0</accession>
<protein>
    <submittedName>
        <fullName evidence="2">Polymerase</fullName>
    </submittedName>
</protein>
<proteinExistence type="predicted"/>
<dbReference type="Pfam" id="PF05406">
    <property type="entry name" value="WGR"/>
    <property type="match status" value="1"/>
</dbReference>
<dbReference type="InterPro" id="IPR036930">
    <property type="entry name" value="WGR_dom_sf"/>
</dbReference>
<dbReference type="OrthoDB" id="5801306at2"/>
<reference evidence="2 3" key="2">
    <citation type="journal article" date="2016" name="Microb. Ecol.">
        <title>Genome Characteristics of a Novel Type I Methanotroph (Sn10-6) Isolated from a Flooded Indian Rice Field.</title>
        <authorList>
            <person name="Rahalkar M.C."/>
            <person name="Pandit P.S."/>
            <person name="Dhakephalkar P.K."/>
            <person name="Pore S."/>
            <person name="Arora P."/>
            <person name="Kapse N."/>
        </authorList>
    </citation>
    <scope>NUCLEOTIDE SEQUENCE [LARGE SCALE GENOMIC DNA]</scope>
    <source>
        <strain evidence="2 3">Sn10-6</strain>
    </source>
</reference>
<evidence type="ECO:0000259" key="1">
    <source>
        <dbReference type="PROSITE" id="PS51977"/>
    </source>
</evidence>
<dbReference type="CDD" id="cd07996">
    <property type="entry name" value="WGR_MMR_like"/>
    <property type="match status" value="1"/>
</dbReference>
<dbReference type="RefSeq" id="WP_045780611.1">
    <property type="nucleotide sequence ID" value="NZ_LAJX01000285.1"/>
</dbReference>
<feature type="domain" description="WGR" evidence="1">
    <location>
        <begin position="1"/>
        <end position="78"/>
    </location>
</feature>
<dbReference type="EMBL" id="LAJX01000285">
    <property type="protein sequence ID" value="KJV05166.1"/>
    <property type="molecule type" value="Genomic_DNA"/>
</dbReference>
<name>A0A0F3IEJ0_9GAMM</name>
<sequence length="78" mass="8699">MAGPWRLHKIQPEANAYRFYSLHVSPGVFGDWALVKEWGRIGSPGTLRNEWFNTEAEAIAAALALKAKKERGGYQAVL</sequence>
<gene>
    <name evidence="2" type="ORF">VZ94_20205</name>
</gene>
<dbReference type="AlphaFoldDB" id="A0A0F3IEJ0"/>
<comment type="caution">
    <text evidence="2">The sequence shown here is derived from an EMBL/GenBank/DDBJ whole genome shotgun (WGS) entry which is preliminary data.</text>
</comment>
<dbReference type="PROSITE" id="PS51977">
    <property type="entry name" value="WGR"/>
    <property type="match status" value="1"/>
</dbReference>